<keyword evidence="5" id="KW-1185">Reference proteome</keyword>
<protein>
    <submittedName>
        <fullName evidence="4">V-type ATPase, D subunit</fullName>
    </submittedName>
</protein>
<proteinExistence type="inferred from homology"/>
<evidence type="ECO:0000313" key="4">
    <source>
        <dbReference type="EMBL" id="AER66647.1"/>
    </source>
</evidence>
<dbReference type="AlphaFoldDB" id="G7V9U7"/>
<evidence type="ECO:0000256" key="1">
    <source>
        <dbReference type="ARBA" id="ARBA00005850"/>
    </source>
</evidence>
<dbReference type="eggNOG" id="COG1394">
    <property type="taxonomic scope" value="Bacteria"/>
</dbReference>
<dbReference type="Gene3D" id="1.10.287.3240">
    <property type="match status" value="1"/>
</dbReference>
<dbReference type="Pfam" id="PF01813">
    <property type="entry name" value="ATP-synt_D"/>
    <property type="match status" value="1"/>
</dbReference>
<accession>G7V9U7</accession>
<name>G7V9U7_THELD</name>
<dbReference type="HOGENOM" id="CLU_069688_2_1_0"/>
<keyword evidence="2" id="KW-0813">Transport</keyword>
<dbReference type="EMBL" id="CP003096">
    <property type="protein sequence ID" value="AER66647.1"/>
    <property type="molecule type" value="Genomic_DNA"/>
</dbReference>
<sequence length="214" mass="25120">MSSQLIPTRDQVILLRRQINIVSFGRTLLEKKKDALLRAIEEDRKVFSEKEKRLKGLIRKLNYLYALVRMYEGNTTVKLLSMNKPSIELKSTMHTLMGCKYLQYKCKKAEGFTLEEVALDPALTSFYVDDLLRTLTDTESVLWDFINTKTKLNALEAELKKTMMKVNTLDYVILPKLKTDLNYIMDILNERERQERYIAKKVSRRKSSQRDVKV</sequence>
<reference evidence="5" key="1">
    <citation type="submission" date="2011-10" db="EMBL/GenBank/DDBJ databases">
        <title>The complete genome of chromosome of Thermovirga lienii DSM 17291.</title>
        <authorList>
            <consortium name="US DOE Joint Genome Institute (JGI-PGF)"/>
            <person name="Lucas S."/>
            <person name="Copeland A."/>
            <person name="Lapidus A."/>
            <person name="Glavina del Rio T."/>
            <person name="Dalin E."/>
            <person name="Tice H."/>
            <person name="Bruce D."/>
            <person name="Goodwin L."/>
            <person name="Pitluck S."/>
            <person name="Peters L."/>
            <person name="Mikhailova N."/>
            <person name="Saunders E."/>
            <person name="Kyrpides N."/>
            <person name="Mavromatis K."/>
            <person name="Ivanova N."/>
            <person name="Last F.I."/>
            <person name="Brettin T."/>
            <person name="Detter J.C."/>
            <person name="Han C."/>
            <person name="Larimer F."/>
            <person name="Land M."/>
            <person name="Hauser L."/>
            <person name="Markowitz V."/>
            <person name="Cheng J.-F."/>
            <person name="Hugenholtz P."/>
            <person name="Woyke T."/>
            <person name="Wu D."/>
            <person name="Spring S."/>
            <person name="Schroeder M."/>
            <person name="Brambilla E.-M."/>
            <person name="Klenk H.-P."/>
            <person name="Eisen J.A."/>
        </authorList>
    </citation>
    <scope>NUCLEOTIDE SEQUENCE [LARGE SCALE GENOMIC DNA]</scope>
    <source>
        <strain evidence="5">ATCC BAA-1197 / DSM 17291 / Cas60314</strain>
    </source>
</reference>
<dbReference type="InterPro" id="IPR002699">
    <property type="entry name" value="V_ATPase_D"/>
</dbReference>
<evidence type="ECO:0000313" key="5">
    <source>
        <dbReference type="Proteomes" id="UP000005868"/>
    </source>
</evidence>
<evidence type="ECO:0000256" key="2">
    <source>
        <dbReference type="ARBA" id="ARBA00022448"/>
    </source>
</evidence>
<dbReference type="KEGG" id="tli:Tlie_0914"/>
<comment type="similarity">
    <text evidence="1">Belongs to the V-ATPase D subunit family.</text>
</comment>
<dbReference type="OrthoDB" id="4563at2"/>
<reference evidence="4 5" key="2">
    <citation type="journal article" date="2012" name="Stand. Genomic Sci.">
        <title>Genome sequence of the moderately thermophilic, amino-acid-degrading and sulfur-reducing bacterium Thermovirga lienii type strain (Cas60314(T)).</title>
        <authorList>
            <person name="Goker M."/>
            <person name="Saunders E."/>
            <person name="Lapidus A."/>
            <person name="Nolan M."/>
            <person name="Lucas S."/>
            <person name="Hammon N."/>
            <person name="Deshpande S."/>
            <person name="Cheng J.F."/>
            <person name="Han C."/>
            <person name="Tapia R."/>
            <person name="Goodwin L.A."/>
            <person name="Pitluck S."/>
            <person name="Liolios K."/>
            <person name="Mavromatis K."/>
            <person name="Pagani I."/>
            <person name="Ivanova N."/>
            <person name="Mikhailova N."/>
            <person name="Pati A."/>
            <person name="Chen A."/>
            <person name="Palaniappan K."/>
            <person name="Land M."/>
            <person name="Chang Y.J."/>
            <person name="Jeffries C.D."/>
            <person name="Brambilla E.M."/>
            <person name="Rohde M."/>
            <person name="Spring S."/>
            <person name="Detter J.C."/>
            <person name="Woyke T."/>
            <person name="Bristow J."/>
            <person name="Eisen J.A."/>
            <person name="Markowitz V."/>
            <person name="Hugenholtz P."/>
            <person name="Kyrpides N.C."/>
            <person name="Klenk H.P."/>
        </authorList>
    </citation>
    <scope>NUCLEOTIDE SEQUENCE [LARGE SCALE GENOMIC DNA]</scope>
    <source>
        <strain evidence="5">ATCC BAA-1197 / DSM 17291 / Cas60314</strain>
    </source>
</reference>
<dbReference type="GO" id="GO:0046961">
    <property type="term" value="F:proton-transporting ATPase activity, rotational mechanism"/>
    <property type="evidence" value="ECO:0007669"/>
    <property type="project" value="InterPro"/>
</dbReference>
<dbReference type="STRING" id="580340.Tlie_0914"/>
<gene>
    <name evidence="4" type="ordered locus">Tlie_0914</name>
</gene>
<dbReference type="Proteomes" id="UP000005868">
    <property type="component" value="Chromosome"/>
</dbReference>
<evidence type="ECO:0000256" key="3">
    <source>
        <dbReference type="ARBA" id="ARBA00023065"/>
    </source>
</evidence>
<dbReference type="PANTHER" id="PTHR11671">
    <property type="entry name" value="V-TYPE ATP SYNTHASE SUBUNIT D"/>
    <property type="match status" value="1"/>
</dbReference>
<organism evidence="4 5">
    <name type="scientific">Thermovirga lienii (strain ATCC BAA-1197 / DSM 17291 / Cas60314)</name>
    <dbReference type="NCBI Taxonomy" id="580340"/>
    <lineage>
        <taxon>Bacteria</taxon>
        <taxon>Thermotogati</taxon>
        <taxon>Synergistota</taxon>
        <taxon>Synergistia</taxon>
        <taxon>Synergistales</taxon>
        <taxon>Thermovirgaceae</taxon>
        <taxon>Thermovirga</taxon>
    </lineage>
</organism>
<keyword evidence="3" id="KW-0406">Ion transport</keyword>